<dbReference type="OrthoDB" id="660555at2759"/>
<gene>
    <name evidence="4" type="ORF">BCV70DRAFT_203336</name>
</gene>
<dbReference type="GO" id="GO:0005737">
    <property type="term" value="C:cytoplasm"/>
    <property type="evidence" value="ECO:0007669"/>
    <property type="project" value="TreeGrafter"/>
</dbReference>
<feature type="compositionally biased region" description="Polar residues" evidence="3">
    <location>
        <begin position="41"/>
        <end position="54"/>
    </location>
</feature>
<evidence type="ECO:0000256" key="3">
    <source>
        <dbReference type="SAM" id="MobiDB-lite"/>
    </source>
</evidence>
<keyword evidence="5" id="KW-1185">Reference proteome</keyword>
<dbReference type="InParanoid" id="A0A317XG82"/>
<dbReference type="EMBL" id="KZ819240">
    <property type="protein sequence ID" value="PWY96912.1"/>
    <property type="molecule type" value="Genomic_DNA"/>
</dbReference>
<dbReference type="Gene3D" id="3.80.10.10">
    <property type="entry name" value="Ribonuclease Inhibitor"/>
    <property type="match status" value="1"/>
</dbReference>
<protein>
    <recommendedName>
        <fullName evidence="6">L domain-like protein</fullName>
    </recommendedName>
</protein>
<feature type="region of interest" description="Disordered" evidence="3">
    <location>
        <begin position="505"/>
        <end position="524"/>
    </location>
</feature>
<proteinExistence type="predicted"/>
<reference evidence="4 5" key="1">
    <citation type="journal article" date="2018" name="Mol. Biol. Evol.">
        <title>Broad Genomic Sampling Reveals a Smut Pathogenic Ancestry of the Fungal Clade Ustilaginomycotina.</title>
        <authorList>
            <person name="Kijpornyongpan T."/>
            <person name="Mondo S.J."/>
            <person name="Barry K."/>
            <person name="Sandor L."/>
            <person name="Lee J."/>
            <person name="Lipzen A."/>
            <person name="Pangilinan J."/>
            <person name="LaButti K."/>
            <person name="Hainaut M."/>
            <person name="Henrissat B."/>
            <person name="Grigoriev I.V."/>
            <person name="Spatafora J.W."/>
            <person name="Aime M.C."/>
        </authorList>
    </citation>
    <scope>NUCLEOTIDE SEQUENCE [LARGE SCALE GENOMIC DNA]</scope>
    <source>
        <strain evidence="4 5">MCA 3645</strain>
    </source>
</reference>
<feature type="region of interest" description="Disordered" evidence="3">
    <location>
        <begin position="863"/>
        <end position="976"/>
    </location>
</feature>
<name>A0A317XG82_9BASI</name>
<accession>A0A317XG82</accession>
<sequence>MEAVSHPSQSPVPSRRIVPEKIQTPITISEAWKELYFGSPSRLTQPGSSPNASAGTGRDSFHARISSNAADDDDSSDDGALSDHSEQLHPETGFDPFLTATRRARQTSTPSDNLANSSTSLPLSTSSGASGSSLLSAAHADESRLHLGNVNDAKLNARQQDSRRWNASAKMWAKVVNEVMFDSKQQGRIDLSRKNLTEISPAIADLSRYVALPPPRYDADEQDSTKRSADLDNFFLQSKSGGLVRHDSHLAPFSAHQHNDAATLHRRTFSRSQSVFQPSTTNSRSHSFVRTTSVMSTMSSRSNGSYRDHRDHRDRQATLSLFIGFNQLTKLPSALFQLQNLRVLSLRSNRLQYLPPAIGDLQNLSELHVPNNELRYLPAEILRLRLEVFTWFPNPYLLKPPKKGLLTVRPVLCHKARRGRQEMLPKLSEVDETTPVKGFDSGDSDDEIHASSFQREPLQPPPLVRAPATSQTRQRHLDRTRSELQVEGFLARGIEQLGSSSFASIREQDDDEGDSVDADQSQSTVDATAPIPEAAPAASVSVAASAPAVAATAEEERQRILEAAFVEDGSSDTQFDTTITTEEGGSSRAQVAGRSRVLAPKEMSGLPSLQELCIRKLLEPYDVADGEAQGIASPFLSPMVHSAGGGLRRRRGSSRTSSRACTPQLGAQAQQARQTSFGSMASRIRSFSSNGGPDDSKLGKRVPTLLEAYENGTLQSLAGELSRNVVAMLEAARRSATQDWGTKARLRKTPLPRKGTLARTQSAPSATLPAAAEQGQDVAAFAASQAQTSADDHDDDDEAYDLFGGIEASGSLDRGDDACRNPWFSRCPNPRHCEERAALAASKPRLGGEGQIRADIALHRGKRGLGSTSSISSLGTTLGGDAASVSSTDMARDLSMSASSDGGRLSPISQSSSVGTVGAFGGEGSSNDSSQPHKPRATWSEDAPQVRFSGAPGRMTGGGQRAGTSSFSRSSSSNWTHLGGGTVGGAARGMTRPHSTAFVRGFSSSSVLSASDLRSHSFAAGIDSIGGPDAVERDWPLEEHEHRQAPIFYQPVETQLEWISHIGGIKVAKLNDTRVDLDQASAGTTHPSSDSVSDANGRPSMLGAMGGFENKDLIPILWRGCSRGCLDFLV</sequence>
<evidence type="ECO:0000256" key="1">
    <source>
        <dbReference type="ARBA" id="ARBA00022614"/>
    </source>
</evidence>
<dbReference type="SMART" id="SM00369">
    <property type="entry name" value="LRR_TYP"/>
    <property type="match status" value="2"/>
</dbReference>
<keyword evidence="1" id="KW-0433">Leucine-rich repeat</keyword>
<feature type="compositionally biased region" description="Low complexity" evidence="3">
    <location>
        <begin position="113"/>
        <end position="135"/>
    </location>
</feature>
<evidence type="ECO:0000313" key="4">
    <source>
        <dbReference type="EMBL" id="PWY96912.1"/>
    </source>
</evidence>
<dbReference type="AlphaFoldDB" id="A0A317XG82"/>
<evidence type="ECO:0000256" key="2">
    <source>
        <dbReference type="ARBA" id="ARBA00022737"/>
    </source>
</evidence>
<dbReference type="SUPFAM" id="SSF52058">
    <property type="entry name" value="L domain-like"/>
    <property type="match status" value="1"/>
</dbReference>
<feature type="region of interest" description="Disordered" evidence="3">
    <location>
        <begin position="642"/>
        <end position="699"/>
    </location>
</feature>
<keyword evidence="2" id="KW-0677">Repeat</keyword>
<feature type="region of interest" description="Disordered" evidence="3">
    <location>
        <begin position="423"/>
        <end position="482"/>
    </location>
</feature>
<evidence type="ECO:0000313" key="5">
    <source>
        <dbReference type="Proteomes" id="UP000246740"/>
    </source>
</evidence>
<dbReference type="Proteomes" id="UP000246740">
    <property type="component" value="Unassembled WGS sequence"/>
</dbReference>
<dbReference type="PANTHER" id="PTHR48051:SF1">
    <property type="entry name" value="RAS SUPPRESSOR PROTEIN 1"/>
    <property type="match status" value="1"/>
</dbReference>
<dbReference type="PANTHER" id="PTHR48051">
    <property type="match status" value="1"/>
</dbReference>
<dbReference type="STRING" id="1882483.A0A317XG82"/>
<dbReference type="InterPro" id="IPR050216">
    <property type="entry name" value="LRR_domain-containing"/>
</dbReference>
<dbReference type="InterPro" id="IPR032675">
    <property type="entry name" value="LRR_dom_sf"/>
</dbReference>
<evidence type="ECO:0008006" key="6">
    <source>
        <dbReference type="Google" id="ProtNLM"/>
    </source>
</evidence>
<feature type="compositionally biased region" description="Acidic residues" evidence="3">
    <location>
        <begin position="508"/>
        <end position="517"/>
    </location>
</feature>
<feature type="compositionally biased region" description="Polar residues" evidence="3">
    <location>
        <begin position="665"/>
        <end position="691"/>
    </location>
</feature>
<feature type="compositionally biased region" description="Polar residues" evidence="3">
    <location>
        <begin position="1"/>
        <end position="12"/>
    </location>
</feature>
<dbReference type="InterPro" id="IPR001611">
    <property type="entry name" value="Leu-rich_rpt"/>
</dbReference>
<feature type="region of interest" description="Disordered" evidence="3">
    <location>
        <begin position="1"/>
        <end position="24"/>
    </location>
</feature>
<dbReference type="Pfam" id="PF13855">
    <property type="entry name" value="LRR_8"/>
    <property type="match status" value="1"/>
</dbReference>
<feature type="region of interest" description="Disordered" evidence="3">
    <location>
        <begin position="39"/>
        <end position="135"/>
    </location>
</feature>
<feature type="compositionally biased region" description="Low complexity" evidence="3">
    <location>
        <begin position="865"/>
        <end position="880"/>
    </location>
</feature>
<organism evidence="4 5">
    <name type="scientific">Testicularia cyperi</name>
    <dbReference type="NCBI Taxonomy" id="1882483"/>
    <lineage>
        <taxon>Eukaryota</taxon>
        <taxon>Fungi</taxon>
        <taxon>Dikarya</taxon>
        <taxon>Basidiomycota</taxon>
        <taxon>Ustilaginomycotina</taxon>
        <taxon>Ustilaginomycetes</taxon>
        <taxon>Ustilaginales</taxon>
        <taxon>Anthracoideaceae</taxon>
        <taxon>Testicularia</taxon>
    </lineage>
</organism>
<dbReference type="InterPro" id="IPR003591">
    <property type="entry name" value="Leu-rich_rpt_typical-subtyp"/>
</dbReference>